<proteinExistence type="predicted"/>
<evidence type="ECO:0000313" key="3">
    <source>
        <dbReference type="Proteomes" id="UP000000600"/>
    </source>
</evidence>
<feature type="domain" description="CFAP65 fourth Ig-like" evidence="1">
    <location>
        <begin position="147"/>
        <end position="241"/>
    </location>
</feature>
<dbReference type="PANTHER" id="PTHR46500:SF1">
    <property type="entry name" value="CILIA- AND FLAGELLA-ASSOCIATED PROTEIN 221"/>
    <property type="match status" value="1"/>
</dbReference>
<dbReference type="KEGG" id="ptm:GSPATT00013237001"/>
<dbReference type="RefSeq" id="XP_001445169.1">
    <property type="nucleotide sequence ID" value="XM_001445132.1"/>
</dbReference>
<name>A0D405_PARTE</name>
<dbReference type="HOGENOM" id="CLU_325047_0_0_1"/>
<dbReference type="Pfam" id="PF24771">
    <property type="entry name" value="Ig_CFAP74_1st"/>
    <property type="match status" value="1"/>
</dbReference>
<dbReference type="OMA" id="IYRIRFD"/>
<dbReference type="AlphaFoldDB" id="A0D405"/>
<accession>A0D405</accession>
<evidence type="ECO:0000313" key="2">
    <source>
        <dbReference type="EMBL" id="CAK77772.1"/>
    </source>
</evidence>
<dbReference type="InterPro" id="IPR013783">
    <property type="entry name" value="Ig-like_fold"/>
</dbReference>
<dbReference type="GO" id="GO:0044458">
    <property type="term" value="P:motile cilium assembly"/>
    <property type="evidence" value="ECO:0000318"/>
    <property type="project" value="GO_Central"/>
</dbReference>
<dbReference type="InParanoid" id="A0D405"/>
<dbReference type="STRING" id="5888.A0D405"/>
<dbReference type="GO" id="GO:0003341">
    <property type="term" value="P:cilium movement"/>
    <property type="evidence" value="ECO:0007669"/>
    <property type="project" value="InterPro"/>
</dbReference>
<dbReference type="PANTHER" id="PTHR46500">
    <property type="entry name" value="CILIA- AND FLAGELLA-ASSOCIATED PROTEIN 221"/>
    <property type="match status" value="1"/>
</dbReference>
<organism evidence="2 3">
    <name type="scientific">Paramecium tetraurelia</name>
    <dbReference type="NCBI Taxonomy" id="5888"/>
    <lineage>
        <taxon>Eukaryota</taxon>
        <taxon>Sar</taxon>
        <taxon>Alveolata</taxon>
        <taxon>Ciliophora</taxon>
        <taxon>Intramacronucleata</taxon>
        <taxon>Oligohymenophorea</taxon>
        <taxon>Peniculida</taxon>
        <taxon>Parameciidae</taxon>
        <taxon>Paramecium</taxon>
    </lineage>
</organism>
<dbReference type="OrthoDB" id="5538672at2759"/>
<dbReference type="GeneID" id="5030954"/>
<protein>
    <recommendedName>
        <fullName evidence="1">CFAP65 fourth Ig-like domain-containing protein</fullName>
    </recommendedName>
</protein>
<reference evidence="2 3" key="1">
    <citation type="journal article" date="2006" name="Nature">
        <title>Global trends of whole-genome duplications revealed by the ciliate Paramecium tetraurelia.</title>
        <authorList>
            <consortium name="Genoscope"/>
            <person name="Aury J.-M."/>
            <person name="Jaillon O."/>
            <person name="Duret L."/>
            <person name="Noel B."/>
            <person name="Jubin C."/>
            <person name="Porcel B.M."/>
            <person name="Segurens B."/>
            <person name="Daubin V."/>
            <person name="Anthouard V."/>
            <person name="Aiach N."/>
            <person name="Arnaiz O."/>
            <person name="Billaut A."/>
            <person name="Beisson J."/>
            <person name="Blanc I."/>
            <person name="Bouhouche K."/>
            <person name="Camara F."/>
            <person name="Duharcourt S."/>
            <person name="Guigo R."/>
            <person name="Gogendeau D."/>
            <person name="Katinka M."/>
            <person name="Keller A.-M."/>
            <person name="Kissmehl R."/>
            <person name="Klotz C."/>
            <person name="Koll F."/>
            <person name="Le Moue A."/>
            <person name="Lepere C."/>
            <person name="Malinsky S."/>
            <person name="Nowacki M."/>
            <person name="Nowak J.K."/>
            <person name="Plattner H."/>
            <person name="Poulain J."/>
            <person name="Ruiz F."/>
            <person name="Serrano V."/>
            <person name="Zagulski M."/>
            <person name="Dessen P."/>
            <person name="Betermier M."/>
            <person name="Weissenbach J."/>
            <person name="Scarpelli C."/>
            <person name="Schachter V."/>
            <person name="Sperling L."/>
            <person name="Meyer E."/>
            <person name="Cohen J."/>
            <person name="Wincker P."/>
        </authorList>
    </citation>
    <scope>NUCLEOTIDE SEQUENCE [LARGE SCALE GENOMIC DNA]</scope>
    <source>
        <strain evidence="2 3">Stock d4-2</strain>
    </source>
</reference>
<dbReference type="Gene3D" id="2.60.40.10">
    <property type="entry name" value="Immunoglobulins"/>
    <property type="match status" value="1"/>
</dbReference>
<gene>
    <name evidence="2" type="ORF">GSPATT00013237001</name>
</gene>
<dbReference type="eggNOG" id="ENOG502QT0T">
    <property type="taxonomic scope" value="Eukaryota"/>
</dbReference>
<keyword evidence="3" id="KW-1185">Reference proteome</keyword>
<dbReference type="Proteomes" id="UP000000600">
    <property type="component" value="Unassembled WGS sequence"/>
</dbReference>
<dbReference type="InterPro" id="IPR029676">
    <property type="entry name" value="CFAP221"/>
</dbReference>
<evidence type="ECO:0000259" key="1">
    <source>
        <dbReference type="Pfam" id="PF24507"/>
    </source>
</evidence>
<dbReference type="Pfam" id="PF24507">
    <property type="entry name" value="Ig_CFAP65_4th"/>
    <property type="match status" value="1"/>
</dbReference>
<dbReference type="InterPro" id="IPR058536">
    <property type="entry name" value="Ig_CFAP65_4th"/>
</dbReference>
<dbReference type="EMBL" id="CT868285">
    <property type="protein sequence ID" value="CAK77772.1"/>
    <property type="molecule type" value="Genomic_DNA"/>
</dbReference>
<sequence length="824" mass="96670">MLKLKPSESAPNSLKMPHLKAKDLDKKNEMDKVIQQQIIIEPEIVRFAGFEVGKLNLLKIRVINKYLQPQRILVIPPKTNFFNVKYDKKGAIASGMFEEIYISFKPFEYKQYQDSMRINTQFDSILIPIHAFPAINRDYLRDLFPRYLDFGTLELGEQFSQRFPIQNKVPLNFDFEFIVIKDNMDFRITPLRGTIPDKGVTEIEILYRPSINVTVYMEVELIVGSVDFEPLPIKLMGTGRSQNDKNLSRIRRPQSVRKLHSIIQQPKQNQKLIPKDLQSSQENIDEYSIPEQSPQVIYEATGGNDQVEQFYPIIKPTTKRIRPQIIENEVLEIKQGVSLQGRQVKEKQYLDHFNQIANLDKEKENKLKQCIGDSPIQKETISEIMSQREQFNQQMLNQIFQSGITRYQLQLNIDNAVADQILPKYECQWDFEKNDVIKIKKIVRLLKLKKFIYAVTRVIYRIRFDNRMSKIRAFLKGATKRSEVEKLVNQDWQKAEYAGVGKKDFIAFTFEFEENCIGKFALPVQYQETNTYSFKFDINPRTGFDDWAPIEQIPQSDQEVMQYKNWDYPQLVYHPPLLQQVVFRDGAEEEKAVKGKMGPIQSILSTNQKLEETIKIVMQKPPEYEGVQLLLPHKTLQCYLPLETCNPIETSFLLNYRTISNIGSDLDIDASRNNSIIKQEISNRQAGYNNLNLLYELKLDQFYYQERNMQLAYDFGFEDQIEQYCASLMHDKEKDDYITDDSDEERPPQPVVVDHNEWLAKLEQDDKALQPFKQGEIIDQQELLKHKIDTNLMFEKNKWISTVPSKTNDYNKFIIKNENKIIIL</sequence>
<dbReference type="GO" id="GO:0097729">
    <property type="term" value="C:9+2 motile cilium"/>
    <property type="evidence" value="ECO:0000318"/>
    <property type="project" value="GO_Central"/>
</dbReference>